<sequence length="511" mass="56936">MPGCPADTETSPNDSCSLGEDDSSTEEDTSPSSGSDSNPQVGNGEASTPWINLFKDSRKPSKGFGLKFSPLSPEDPLEKAWGHSLIGYVAGRFPGKKALLECCQKWGVKFSYSTHESDWLAFKFDSGDDMNHVLSVGPNFIFQRPLLLKVMPSFFDFGNEELSKIPVWVKLRNLPLELWNPQALGKILALVEVDASLDLIEEVCFKLPIGQTFIQKIEYKNRPSFCTRCKMIGHRLAKCKVVSIVKQDNKTTTSEGPTTGSPSVQSQDAEVVAFTKTNPTNPFGKPKEDQIGLSTQPCMQQPQAYDNILALQTPFDISGVETSKSSLHQDSTKDPDSVRVRERSVSQNKKSCRGGSFSSKPMIIASWNIRGFNLPLKHHAMQKFLHNKGVNVMAILETKLNTISEENTLKRKFGDWNFSLNFASHNVGRILILWKFDKQAVPSFLHIRRFNSILSPNDCFNSIDISAYEMQDFAACCSEPGLGNLNSHGSMYTWTNGRVWSKLDRALCNKL</sequence>
<dbReference type="PANTHER" id="PTHR31286">
    <property type="entry name" value="GLYCINE-RICH CELL WALL STRUCTURAL PROTEIN 1.8-LIKE"/>
    <property type="match status" value="1"/>
</dbReference>
<dbReference type="InParanoid" id="K7LYE3"/>
<dbReference type="STRING" id="3847.K7LYE3"/>
<dbReference type="EMBL" id="CM000846">
    <property type="protein sequence ID" value="KRH17706.1"/>
    <property type="molecule type" value="Genomic_DNA"/>
</dbReference>
<feature type="domain" description="DUF4283" evidence="2">
    <location>
        <begin position="78"/>
        <end position="157"/>
    </location>
</feature>
<reference evidence="3 4" key="1">
    <citation type="journal article" date="2010" name="Nature">
        <title>Genome sequence of the palaeopolyploid soybean.</title>
        <authorList>
            <person name="Schmutz J."/>
            <person name="Cannon S.B."/>
            <person name="Schlueter J."/>
            <person name="Ma J."/>
            <person name="Mitros T."/>
            <person name="Nelson W."/>
            <person name="Hyten D.L."/>
            <person name="Song Q."/>
            <person name="Thelen J.J."/>
            <person name="Cheng J."/>
            <person name="Xu D."/>
            <person name="Hellsten U."/>
            <person name="May G.D."/>
            <person name="Yu Y."/>
            <person name="Sakurai T."/>
            <person name="Umezawa T."/>
            <person name="Bhattacharyya M.K."/>
            <person name="Sandhu D."/>
            <person name="Valliyodan B."/>
            <person name="Lindquist E."/>
            <person name="Peto M."/>
            <person name="Grant D."/>
            <person name="Shu S."/>
            <person name="Goodstein D."/>
            <person name="Barry K."/>
            <person name="Futrell-Griggs M."/>
            <person name="Abernathy B."/>
            <person name="Du J."/>
            <person name="Tian Z."/>
            <person name="Zhu L."/>
            <person name="Gill N."/>
            <person name="Joshi T."/>
            <person name="Libault M."/>
            <person name="Sethuraman A."/>
            <person name="Zhang X.-C."/>
            <person name="Shinozaki K."/>
            <person name="Nguyen H.T."/>
            <person name="Wing R.A."/>
            <person name="Cregan P."/>
            <person name="Specht J."/>
            <person name="Grimwood J."/>
            <person name="Rokhsar D."/>
            <person name="Stacey G."/>
            <person name="Shoemaker R.C."/>
            <person name="Jackson S.A."/>
        </authorList>
    </citation>
    <scope>NUCLEOTIDE SEQUENCE [LARGE SCALE GENOMIC DNA]</scope>
    <source>
        <strain evidence="4">cv. Williams 82</strain>
        <tissue evidence="3">Callus</tissue>
    </source>
</reference>
<dbReference type="PaxDb" id="3847-GLYMA13G11581.1"/>
<reference evidence="3" key="3">
    <citation type="submission" date="2018-07" db="EMBL/GenBank/DDBJ databases">
        <title>WGS assembly of Glycine max.</title>
        <authorList>
            <person name="Schmutz J."/>
            <person name="Cannon S."/>
            <person name="Schlueter J."/>
            <person name="Ma J."/>
            <person name="Mitros T."/>
            <person name="Nelson W."/>
            <person name="Hyten D."/>
            <person name="Song Q."/>
            <person name="Thelen J."/>
            <person name="Cheng J."/>
            <person name="Xu D."/>
            <person name="Hellsten U."/>
            <person name="May G."/>
            <person name="Yu Y."/>
            <person name="Sakurai T."/>
            <person name="Umezawa T."/>
            <person name="Bhattacharyya M."/>
            <person name="Sandhu D."/>
            <person name="Valliyodan B."/>
            <person name="Lindquist E."/>
            <person name="Peto M."/>
            <person name="Grant D."/>
            <person name="Shu S."/>
            <person name="Goodstein D."/>
            <person name="Barry K."/>
            <person name="Futrell-Griggs M."/>
            <person name="Abernathy B."/>
            <person name="Du J."/>
            <person name="Tian Z."/>
            <person name="Zhu L."/>
            <person name="Gill N."/>
            <person name="Joshi T."/>
            <person name="Libault M."/>
            <person name="Sethuraman A."/>
            <person name="Zhang X."/>
            <person name="Shinozaki K."/>
            <person name="Nguyen H."/>
            <person name="Wing R."/>
            <person name="Cregan P."/>
            <person name="Specht J."/>
            <person name="Grimwood J."/>
            <person name="Rokhsar D."/>
            <person name="Stacey G."/>
            <person name="Shoemaker R."/>
            <person name="Jackson S."/>
        </authorList>
    </citation>
    <scope>NUCLEOTIDE SEQUENCE</scope>
    <source>
        <tissue evidence="3">Callus</tissue>
    </source>
</reference>
<dbReference type="SUPFAM" id="SSF56219">
    <property type="entry name" value="DNase I-like"/>
    <property type="match status" value="1"/>
</dbReference>
<dbReference type="Gramene" id="KRH17706">
    <property type="protein sequence ID" value="KRH17706"/>
    <property type="gene ID" value="GLYMA_13G009200"/>
</dbReference>
<feature type="compositionally biased region" description="Polar residues" evidence="1">
    <location>
        <begin position="38"/>
        <end position="48"/>
    </location>
</feature>
<dbReference type="HOGENOM" id="CLU_020055_0_0_1"/>
<keyword evidence="5" id="KW-1185">Reference proteome</keyword>
<proteinExistence type="predicted"/>
<feature type="region of interest" description="Disordered" evidence="1">
    <location>
        <begin position="321"/>
        <end position="355"/>
    </location>
</feature>
<evidence type="ECO:0000259" key="2">
    <source>
        <dbReference type="Pfam" id="PF14111"/>
    </source>
</evidence>
<evidence type="ECO:0000256" key="1">
    <source>
        <dbReference type="SAM" id="MobiDB-lite"/>
    </source>
</evidence>
<feature type="region of interest" description="Disordered" evidence="1">
    <location>
        <begin position="1"/>
        <end position="48"/>
    </location>
</feature>
<dbReference type="InterPro" id="IPR036691">
    <property type="entry name" value="Endo/exonu/phosph_ase_sf"/>
</dbReference>
<accession>K7LYE3</accession>
<dbReference type="eggNOG" id="KOG1075">
    <property type="taxonomic scope" value="Eukaryota"/>
</dbReference>
<reference evidence="4" key="2">
    <citation type="submission" date="2018-02" db="UniProtKB">
        <authorList>
            <consortium name="EnsemblPlants"/>
        </authorList>
    </citation>
    <scope>IDENTIFICATION</scope>
    <source>
        <strain evidence="4">Williams 82</strain>
    </source>
</reference>
<dbReference type="AlphaFoldDB" id="K7LYE3"/>
<dbReference type="FunCoup" id="K7LYE3">
    <property type="interactions" value="10"/>
</dbReference>
<dbReference type="Pfam" id="PF14111">
    <property type="entry name" value="DUF4283"/>
    <property type="match status" value="1"/>
</dbReference>
<evidence type="ECO:0000313" key="3">
    <source>
        <dbReference type="EMBL" id="KRH17706.1"/>
    </source>
</evidence>
<feature type="compositionally biased region" description="Acidic residues" evidence="1">
    <location>
        <begin position="19"/>
        <end position="29"/>
    </location>
</feature>
<organism evidence="4">
    <name type="scientific">Glycine max</name>
    <name type="common">Soybean</name>
    <name type="synonym">Glycine hispida</name>
    <dbReference type="NCBI Taxonomy" id="3847"/>
    <lineage>
        <taxon>Eukaryota</taxon>
        <taxon>Viridiplantae</taxon>
        <taxon>Streptophyta</taxon>
        <taxon>Embryophyta</taxon>
        <taxon>Tracheophyta</taxon>
        <taxon>Spermatophyta</taxon>
        <taxon>Magnoliopsida</taxon>
        <taxon>eudicotyledons</taxon>
        <taxon>Gunneridae</taxon>
        <taxon>Pentapetalae</taxon>
        <taxon>rosids</taxon>
        <taxon>fabids</taxon>
        <taxon>Fabales</taxon>
        <taxon>Fabaceae</taxon>
        <taxon>Papilionoideae</taxon>
        <taxon>50 kb inversion clade</taxon>
        <taxon>NPAAA clade</taxon>
        <taxon>indigoferoid/millettioid clade</taxon>
        <taxon>Phaseoleae</taxon>
        <taxon>Glycine</taxon>
        <taxon>Glycine subgen. Soja</taxon>
    </lineage>
</organism>
<gene>
    <name evidence="3" type="ORF">GLYMA_13G009200</name>
</gene>
<dbReference type="Proteomes" id="UP000008827">
    <property type="component" value="Chromosome 13"/>
</dbReference>
<protein>
    <recommendedName>
        <fullName evidence="2">DUF4283 domain-containing protein</fullName>
    </recommendedName>
</protein>
<evidence type="ECO:0000313" key="5">
    <source>
        <dbReference type="Proteomes" id="UP000008827"/>
    </source>
</evidence>
<dbReference type="Gene3D" id="3.60.10.10">
    <property type="entry name" value="Endonuclease/exonuclease/phosphatase"/>
    <property type="match status" value="1"/>
</dbReference>
<name>K7LYE3_SOYBN</name>
<feature type="compositionally biased region" description="Basic and acidic residues" evidence="1">
    <location>
        <begin position="330"/>
        <end position="344"/>
    </location>
</feature>
<dbReference type="PANTHER" id="PTHR31286:SF168">
    <property type="entry name" value="DUF4283 DOMAIN-CONTAINING PROTEIN"/>
    <property type="match status" value="1"/>
</dbReference>
<dbReference type="InterPro" id="IPR040256">
    <property type="entry name" value="At4g02000-like"/>
</dbReference>
<dbReference type="InterPro" id="IPR025558">
    <property type="entry name" value="DUF4283"/>
</dbReference>
<dbReference type="EnsemblPlants" id="KRH17706">
    <property type="protein sequence ID" value="KRH17706"/>
    <property type="gene ID" value="GLYMA_13G009200"/>
</dbReference>
<evidence type="ECO:0000313" key="4">
    <source>
        <dbReference type="EnsemblPlants" id="KRH17706"/>
    </source>
</evidence>